<dbReference type="GO" id="GO:0030983">
    <property type="term" value="F:mismatched DNA binding"/>
    <property type="evidence" value="ECO:0007669"/>
    <property type="project" value="InterPro"/>
</dbReference>
<organism evidence="6 7">
    <name type="scientific">Runella defluvii</name>
    <dbReference type="NCBI Taxonomy" id="370973"/>
    <lineage>
        <taxon>Bacteria</taxon>
        <taxon>Pseudomonadati</taxon>
        <taxon>Bacteroidota</taxon>
        <taxon>Cytophagia</taxon>
        <taxon>Cytophagales</taxon>
        <taxon>Spirosomataceae</taxon>
        <taxon>Runella</taxon>
    </lineage>
</organism>
<dbReference type="SUPFAM" id="SSF52540">
    <property type="entry name" value="P-loop containing nucleoside triphosphate hydrolases"/>
    <property type="match status" value="1"/>
</dbReference>
<dbReference type="SUPFAM" id="SSF48334">
    <property type="entry name" value="DNA repair protein MutS, domain III"/>
    <property type="match status" value="1"/>
</dbReference>
<dbReference type="InterPro" id="IPR036187">
    <property type="entry name" value="DNA_mismatch_repair_MutS_sf"/>
</dbReference>
<dbReference type="InterPro" id="IPR000432">
    <property type="entry name" value="DNA_mismatch_repair_MutS_C"/>
</dbReference>
<accession>A0A7W5ZS74</accession>
<evidence type="ECO:0000256" key="1">
    <source>
        <dbReference type="ARBA" id="ARBA00022741"/>
    </source>
</evidence>
<dbReference type="Gene3D" id="3.40.50.300">
    <property type="entry name" value="P-loop containing nucleotide triphosphate hydrolases"/>
    <property type="match status" value="1"/>
</dbReference>
<gene>
    <name evidence="6" type="ORF">FHS57_005172</name>
</gene>
<dbReference type="SMART" id="SM00534">
    <property type="entry name" value="MUTSac"/>
    <property type="match status" value="1"/>
</dbReference>
<reference evidence="6 7" key="1">
    <citation type="submission" date="2020-08" db="EMBL/GenBank/DDBJ databases">
        <title>Genomic Encyclopedia of Type Strains, Phase IV (KMG-IV): sequencing the most valuable type-strain genomes for metagenomic binning, comparative biology and taxonomic classification.</title>
        <authorList>
            <person name="Goeker M."/>
        </authorList>
    </citation>
    <scope>NUCLEOTIDE SEQUENCE [LARGE SCALE GENOMIC DNA]</scope>
    <source>
        <strain evidence="6 7">DSM 17976</strain>
    </source>
</reference>
<dbReference type="Gene3D" id="1.10.1420.10">
    <property type="match status" value="1"/>
</dbReference>
<dbReference type="RefSeq" id="WP_183978632.1">
    <property type="nucleotide sequence ID" value="NZ_JACIBY010000014.1"/>
</dbReference>
<feature type="transmembrane region" description="Helical" evidence="4">
    <location>
        <begin position="30"/>
        <end position="47"/>
    </location>
</feature>
<dbReference type="PANTHER" id="PTHR11361">
    <property type="entry name" value="DNA MISMATCH REPAIR PROTEIN MUTS FAMILY MEMBER"/>
    <property type="match status" value="1"/>
</dbReference>
<evidence type="ECO:0000313" key="7">
    <source>
        <dbReference type="Proteomes" id="UP000541352"/>
    </source>
</evidence>
<evidence type="ECO:0000313" key="6">
    <source>
        <dbReference type="EMBL" id="MBB3841151.1"/>
    </source>
</evidence>
<name>A0A7W5ZS74_9BACT</name>
<dbReference type="InterPro" id="IPR027417">
    <property type="entry name" value="P-loop_NTPase"/>
</dbReference>
<evidence type="ECO:0000256" key="3">
    <source>
        <dbReference type="ARBA" id="ARBA00023125"/>
    </source>
</evidence>
<dbReference type="EMBL" id="JACIBY010000014">
    <property type="protein sequence ID" value="MBB3841151.1"/>
    <property type="molecule type" value="Genomic_DNA"/>
</dbReference>
<dbReference type="GO" id="GO:0140664">
    <property type="term" value="F:ATP-dependent DNA damage sensor activity"/>
    <property type="evidence" value="ECO:0007669"/>
    <property type="project" value="InterPro"/>
</dbReference>
<keyword evidence="1" id="KW-0547">Nucleotide-binding</keyword>
<dbReference type="AlphaFoldDB" id="A0A7W5ZS74"/>
<dbReference type="Proteomes" id="UP000541352">
    <property type="component" value="Unassembled WGS sequence"/>
</dbReference>
<dbReference type="GO" id="GO:0005524">
    <property type="term" value="F:ATP binding"/>
    <property type="evidence" value="ECO:0007669"/>
    <property type="project" value="UniProtKB-KW"/>
</dbReference>
<protein>
    <submittedName>
        <fullName evidence="6">DNA mismatch repair ATPase MutS</fullName>
    </submittedName>
</protein>
<keyword evidence="2" id="KW-0067">ATP-binding</keyword>
<sequence length="594" mass="67212">MNPSEIYTQRQAVFQAQTEVIQRRYNQLSTARLAIFILAAAAVWWFSKSDLTLAFSIGFLGLILFAIVLRKHQKTSRLLHLYRILTQLNKEETARLSLSFLRKETGEEFAPPNHPYAYDLDVFGKHSLFKLINRAHTKVGMKTLAHWLLAPADPIEITVRQLAIAELTPLLDWRQEFEATAALEKQISQSTEFLSLWLKAGENESILRWKRFRWLPILTISGIIAASLGLIPWLVIVAVLLFHGFILSKLNASVKAYAEQSEQIVGTLKAYAALFEKIENQSFESAKLRQLKSQLTTGIPASKSIQQLAKMTENLNFRLNPYFMLAIGLPSLWDLQWMTQLEAWKKRHQDDLGRWFHVLGQFEALSSLAGFAYSNPSYPFAELSTEPFYIKTKHVGHPLIAADKRVCNDFELQGLGQTAIITGSNMSGKSTFLRTIGVNTILALSGSVVCAEQFSSAILQVFTSMRTQDSLEENTSSFYAELKRLQTLLKLSESSPIPVFYFLDEILKGTNSVDRHKGAEALIRQLHLQKAAGFISTHDIELGDMANEGQFAHNYSFYSTFTEGKLHFDYQLKEGVCREFNATALMRQIGIEIP</sequence>
<evidence type="ECO:0000256" key="2">
    <source>
        <dbReference type="ARBA" id="ARBA00022840"/>
    </source>
</evidence>
<proteinExistence type="predicted"/>
<evidence type="ECO:0000256" key="4">
    <source>
        <dbReference type="SAM" id="Phobius"/>
    </source>
</evidence>
<evidence type="ECO:0000259" key="5">
    <source>
        <dbReference type="SMART" id="SM00534"/>
    </source>
</evidence>
<dbReference type="GO" id="GO:0006298">
    <property type="term" value="P:mismatch repair"/>
    <property type="evidence" value="ECO:0007669"/>
    <property type="project" value="InterPro"/>
</dbReference>
<feature type="domain" description="DNA mismatch repair proteins mutS family" evidence="5">
    <location>
        <begin position="416"/>
        <end position="592"/>
    </location>
</feature>
<comment type="caution">
    <text evidence="6">The sequence shown here is derived from an EMBL/GenBank/DDBJ whole genome shotgun (WGS) entry which is preliminary data.</text>
</comment>
<keyword evidence="4" id="KW-1133">Transmembrane helix</keyword>
<dbReference type="PANTHER" id="PTHR11361:SF99">
    <property type="entry name" value="DNA MISMATCH REPAIR PROTEIN"/>
    <property type="match status" value="1"/>
</dbReference>
<feature type="transmembrane region" description="Helical" evidence="4">
    <location>
        <begin position="53"/>
        <end position="69"/>
    </location>
</feature>
<dbReference type="InterPro" id="IPR045076">
    <property type="entry name" value="MutS"/>
</dbReference>
<keyword evidence="4" id="KW-0472">Membrane</keyword>
<dbReference type="GO" id="GO:0005829">
    <property type="term" value="C:cytosol"/>
    <property type="evidence" value="ECO:0007669"/>
    <property type="project" value="TreeGrafter"/>
</dbReference>
<dbReference type="Pfam" id="PF00488">
    <property type="entry name" value="MutS_V"/>
    <property type="match status" value="1"/>
</dbReference>
<keyword evidence="3" id="KW-0238">DNA-binding</keyword>
<keyword evidence="7" id="KW-1185">Reference proteome</keyword>
<feature type="transmembrane region" description="Helical" evidence="4">
    <location>
        <begin position="217"/>
        <end position="246"/>
    </location>
</feature>
<keyword evidence="4" id="KW-0812">Transmembrane</keyword>